<accession>A0ABS2W0J2</accession>
<feature type="transmembrane region" description="Helical" evidence="9">
    <location>
        <begin position="52"/>
        <end position="72"/>
    </location>
</feature>
<dbReference type="EMBL" id="JAFFZS010000051">
    <property type="protein sequence ID" value="MBN0048927.1"/>
    <property type="molecule type" value="Genomic_DNA"/>
</dbReference>
<dbReference type="Proteomes" id="UP000788262">
    <property type="component" value="Unassembled WGS sequence"/>
</dbReference>
<sequence>MSATPALRDQRLRRWEQRTGGWLIALAMVYLAAYAVPILAPALPSTWRRTAATVTFAIWALLAVEFVLRLVLAGSRWTFLKVRLFDVATLLLPPLRPLRLVTIIFMVVRRNASTLGRVRVRLGTYVAACTALLLFLSSLTILDVERRNPDATITTFGDALWWSITTVTTVGYGDLYPTTTEGRLIAIALMVGGIALAGLVTATLASWFMDRFSELRATEAQTTSEIAVLTEEVRRLRDELHGRRDAQPSAPADGPTDAGTGTADGTRGAPGLCACSTRTHSVPSPAHREADADDARRP</sequence>
<dbReference type="Gene3D" id="1.10.287.70">
    <property type="match status" value="1"/>
</dbReference>
<evidence type="ECO:0000256" key="8">
    <source>
        <dbReference type="SAM" id="MobiDB-lite"/>
    </source>
</evidence>
<evidence type="ECO:0000256" key="5">
    <source>
        <dbReference type="ARBA" id="ARBA00023065"/>
    </source>
</evidence>
<dbReference type="GO" id="GO:0034220">
    <property type="term" value="P:monoatomic ion transmembrane transport"/>
    <property type="evidence" value="ECO:0007669"/>
    <property type="project" value="UniProtKB-KW"/>
</dbReference>
<evidence type="ECO:0000256" key="2">
    <source>
        <dbReference type="ARBA" id="ARBA00022448"/>
    </source>
</evidence>
<name>A0ABS2W0J2_STRAS</name>
<reference evidence="11 12" key="1">
    <citation type="submission" date="2021-02" db="EMBL/GenBank/DDBJ databases">
        <title>Whole genome sequencing of Streptomyces actuosus VRA1.</title>
        <authorList>
            <person name="Sen G."/>
            <person name="Sen A."/>
        </authorList>
    </citation>
    <scope>NUCLEOTIDE SEQUENCE [LARGE SCALE GENOMIC DNA]</scope>
    <source>
        <strain evidence="11 12">VRA1</strain>
    </source>
</reference>
<dbReference type="Gene3D" id="1.20.5.110">
    <property type="match status" value="1"/>
</dbReference>
<keyword evidence="2" id="KW-0813">Transport</keyword>
<comment type="caution">
    <text evidence="11">The sequence shown here is derived from an EMBL/GenBank/DDBJ whole genome shotgun (WGS) entry which is preliminary data.</text>
</comment>
<feature type="region of interest" description="Disordered" evidence="8">
    <location>
        <begin position="240"/>
        <end position="298"/>
    </location>
</feature>
<evidence type="ECO:0000256" key="3">
    <source>
        <dbReference type="ARBA" id="ARBA00022692"/>
    </source>
</evidence>
<keyword evidence="3 9" id="KW-0812">Transmembrane</keyword>
<dbReference type="Gene3D" id="1.20.120.350">
    <property type="entry name" value="Voltage-gated potassium channels. Chain C"/>
    <property type="match status" value="1"/>
</dbReference>
<feature type="compositionally biased region" description="Basic and acidic residues" evidence="8">
    <location>
        <begin position="286"/>
        <end position="298"/>
    </location>
</feature>
<evidence type="ECO:0000256" key="4">
    <source>
        <dbReference type="ARBA" id="ARBA00022989"/>
    </source>
</evidence>
<protein>
    <submittedName>
        <fullName evidence="11">Potassium channel family protein</fullName>
    </submittedName>
</protein>
<evidence type="ECO:0000313" key="11">
    <source>
        <dbReference type="EMBL" id="MBN0048927.1"/>
    </source>
</evidence>
<organism evidence="11 12">
    <name type="scientific">Streptomyces actuosus</name>
    <dbReference type="NCBI Taxonomy" id="1885"/>
    <lineage>
        <taxon>Bacteria</taxon>
        <taxon>Bacillati</taxon>
        <taxon>Actinomycetota</taxon>
        <taxon>Actinomycetes</taxon>
        <taxon>Kitasatosporales</taxon>
        <taxon>Streptomycetaceae</taxon>
        <taxon>Streptomyces</taxon>
    </lineage>
</organism>
<evidence type="ECO:0000313" key="12">
    <source>
        <dbReference type="Proteomes" id="UP000788262"/>
    </source>
</evidence>
<dbReference type="RefSeq" id="WP_205387046.1">
    <property type="nucleotide sequence ID" value="NZ_JAFFZS010000051.1"/>
</dbReference>
<keyword evidence="4 9" id="KW-1133">Transmembrane helix</keyword>
<evidence type="ECO:0000259" key="10">
    <source>
        <dbReference type="Pfam" id="PF07885"/>
    </source>
</evidence>
<evidence type="ECO:0000256" key="1">
    <source>
        <dbReference type="ARBA" id="ARBA00004141"/>
    </source>
</evidence>
<proteinExistence type="predicted"/>
<keyword evidence="12" id="KW-1185">Reference proteome</keyword>
<evidence type="ECO:0000256" key="9">
    <source>
        <dbReference type="SAM" id="Phobius"/>
    </source>
</evidence>
<dbReference type="SUPFAM" id="SSF81324">
    <property type="entry name" value="Voltage-gated potassium channels"/>
    <property type="match status" value="1"/>
</dbReference>
<dbReference type="PANTHER" id="PTHR11537:SF254">
    <property type="entry name" value="POTASSIUM VOLTAGE-GATED CHANNEL PROTEIN SHAB"/>
    <property type="match status" value="1"/>
</dbReference>
<feature type="domain" description="Potassium channel" evidence="10">
    <location>
        <begin position="136"/>
        <end position="209"/>
    </location>
</feature>
<evidence type="ECO:0000256" key="7">
    <source>
        <dbReference type="ARBA" id="ARBA00023303"/>
    </source>
</evidence>
<keyword evidence="7 11" id="KW-0407">Ion channel</keyword>
<comment type="subcellular location">
    <subcellularLocation>
        <location evidence="1">Membrane</location>
        <topology evidence="1">Multi-pass membrane protein</topology>
    </subcellularLocation>
</comment>
<evidence type="ECO:0000256" key="6">
    <source>
        <dbReference type="ARBA" id="ARBA00023136"/>
    </source>
</evidence>
<keyword evidence="5" id="KW-0406">Ion transport</keyword>
<dbReference type="Pfam" id="PF07885">
    <property type="entry name" value="Ion_trans_2"/>
    <property type="match status" value="1"/>
</dbReference>
<feature type="transmembrane region" description="Helical" evidence="9">
    <location>
        <begin position="120"/>
        <end position="141"/>
    </location>
</feature>
<dbReference type="PANTHER" id="PTHR11537">
    <property type="entry name" value="VOLTAGE-GATED POTASSIUM CHANNEL"/>
    <property type="match status" value="1"/>
</dbReference>
<feature type="transmembrane region" description="Helical" evidence="9">
    <location>
        <begin position="184"/>
        <end position="208"/>
    </location>
</feature>
<feature type="compositionally biased region" description="Low complexity" evidence="8">
    <location>
        <begin position="250"/>
        <end position="271"/>
    </location>
</feature>
<feature type="transmembrane region" description="Helical" evidence="9">
    <location>
        <begin position="21"/>
        <end position="40"/>
    </location>
</feature>
<dbReference type="InterPro" id="IPR028325">
    <property type="entry name" value="VG_K_chnl"/>
</dbReference>
<gene>
    <name evidence="11" type="ORF">JS756_33550</name>
</gene>
<dbReference type="InterPro" id="IPR027359">
    <property type="entry name" value="Volt_channel_dom_sf"/>
</dbReference>
<dbReference type="InterPro" id="IPR013099">
    <property type="entry name" value="K_chnl_dom"/>
</dbReference>
<keyword evidence="6 9" id="KW-0472">Membrane</keyword>